<evidence type="ECO:0000313" key="2">
    <source>
        <dbReference type="Proteomes" id="UP000297703"/>
    </source>
</evidence>
<gene>
    <name evidence="1" type="ORF">DR999_PMT15885</name>
</gene>
<dbReference type="Proteomes" id="UP000297703">
    <property type="component" value="Unassembled WGS sequence"/>
</dbReference>
<reference evidence="1 2" key="2">
    <citation type="submission" date="2019-04" db="EMBL/GenBank/DDBJ databases">
        <title>The genome sequence of big-headed turtle.</title>
        <authorList>
            <person name="Gong S."/>
        </authorList>
    </citation>
    <scope>NUCLEOTIDE SEQUENCE [LARGE SCALE GENOMIC DNA]</scope>
    <source>
        <strain evidence="1">DO16091913</strain>
        <tissue evidence="1">Muscle</tissue>
    </source>
</reference>
<organism evidence="1 2">
    <name type="scientific">Platysternon megacephalum</name>
    <name type="common">big-headed turtle</name>
    <dbReference type="NCBI Taxonomy" id="55544"/>
    <lineage>
        <taxon>Eukaryota</taxon>
        <taxon>Metazoa</taxon>
        <taxon>Chordata</taxon>
        <taxon>Craniata</taxon>
        <taxon>Vertebrata</taxon>
        <taxon>Euteleostomi</taxon>
        <taxon>Archelosauria</taxon>
        <taxon>Testudinata</taxon>
        <taxon>Testudines</taxon>
        <taxon>Cryptodira</taxon>
        <taxon>Durocryptodira</taxon>
        <taxon>Testudinoidea</taxon>
        <taxon>Platysternidae</taxon>
        <taxon>Platysternon</taxon>
    </lineage>
</organism>
<comment type="caution">
    <text evidence="1">The sequence shown here is derived from an EMBL/GenBank/DDBJ whole genome shotgun (WGS) entry which is preliminary data.</text>
</comment>
<dbReference type="GO" id="GO:0007229">
    <property type="term" value="P:integrin-mediated signaling pathway"/>
    <property type="evidence" value="ECO:0007669"/>
    <property type="project" value="UniProtKB-KW"/>
</dbReference>
<dbReference type="OrthoDB" id="5951731at2759"/>
<protein>
    <submittedName>
        <fullName evidence="1">Disintegrin and metalloproteinase domain-containing protein 20</fullName>
    </submittedName>
</protein>
<accession>A0A4D9DVD6</accession>
<proteinExistence type="predicted"/>
<reference evidence="1 2" key="1">
    <citation type="submission" date="2019-04" db="EMBL/GenBank/DDBJ databases">
        <title>Draft genome of the big-headed turtle Platysternon megacephalum.</title>
        <authorList>
            <person name="Gong S."/>
        </authorList>
    </citation>
    <scope>NUCLEOTIDE SEQUENCE [LARGE SCALE GENOMIC DNA]</scope>
    <source>
        <strain evidence="1">DO16091913</strain>
        <tissue evidence="1">Muscle</tissue>
    </source>
</reference>
<keyword evidence="2" id="KW-1185">Reference proteome</keyword>
<dbReference type="AlphaFoldDB" id="A0A4D9DVD6"/>
<keyword evidence="1" id="KW-0401">Integrin</keyword>
<sequence length="74" mass="8349">MISDLNYEIEPVKSSATFQHIIYRMAANKDSPGRCGVTDEDMKDQAAKGRDHQISNVQMERQLVVDVSVLYGFT</sequence>
<name>A0A4D9DVD6_9SAUR</name>
<dbReference type="EMBL" id="QXTE01000207">
    <property type="protein sequence ID" value="TFK01871.1"/>
    <property type="molecule type" value="Genomic_DNA"/>
</dbReference>
<evidence type="ECO:0000313" key="1">
    <source>
        <dbReference type="EMBL" id="TFK01871.1"/>
    </source>
</evidence>